<dbReference type="Pfam" id="PF01161">
    <property type="entry name" value="PBP"/>
    <property type="match status" value="1"/>
</dbReference>
<dbReference type="GO" id="GO:0004860">
    <property type="term" value="F:protein kinase inhibitor activity"/>
    <property type="evidence" value="ECO:0007669"/>
    <property type="project" value="UniProtKB-KW"/>
</dbReference>
<comment type="caution">
    <text evidence="3">The sequence shown here is derived from an EMBL/GenBank/DDBJ whole genome shotgun (WGS) entry which is preliminary data.</text>
</comment>
<evidence type="ECO:0000256" key="1">
    <source>
        <dbReference type="PROSITE-ProRule" id="PRU10099"/>
    </source>
</evidence>
<evidence type="ECO:0000313" key="3">
    <source>
        <dbReference type="EMBL" id="MFD1514015.1"/>
    </source>
</evidence>
<dbReference type="InterPro" id="IPR005247">
    <property type="entry name" value="YbhB_YbcL/LppC-like"/>
</dbReference>
<dbReference type="PROSITE" id="PS00144">
    <property type="entry name" value="ASN_GLN_ASE_1"/>
    <property type="match status" value="1"/>
</dbReference>
<dbReference type="NCBIfam" id="TIGR00481">
    <property type="entry name" value="YbhB/YbcL family Raf kinase inhibitor-like protein"/>
    <property type="match status" value="1"/>
</dbReference>
<dbReference type="InterPro" id="IPR008914">
    <property type="entry name" value="PEBP"/>
</dbReference>
<dbReference type="Proteomes" id="UP001597187">
    <property type="component" value="Unassembled WGS sequence"/>
</dbReference>
<dbReference type="EMBL" id="JBHUDC010000005">
    <property type="protein sequence ID" value="MFD1514015.1"/>
    <property type="molecule type" value="Genomic_DNA"/>
</dbReference>
<protein>
    <submittedName>
        <fullName evidence="3">YbhB/YbcL family Raf kinase inhibitor-like protein</fullName>
    </submittedName>
</protein>
<evidence type="ECO:0000313" key="4">
    <source>
        <dbReference type="Proteomes" id="UP001597187"/>
    </source>
</evidence>
<evidence type="ECO:0000256" key="2">
    <source>
        <dbReference type="SAM" id="MobiDB-lite"/>
    </source>
</evidence>
<dbReference type="AlphaFoldDB" id="A0ABD6AXB1"/>
<dbReference type="CDD" id="cd00865">
    <property type="entry name" value="PEBP_bact_arch"/>
    <property type="match status" value="1"/>
</dbReference>
<keyword evidence="3" id="KW-0649">Protein kinase inhibitor</keyword>
<organism evidence="3 4">
    <name type="scientific">Halomarina rubra</name>
    <dbReference type="NCBI Taxonomy" id="2071873"/>
    <lineage>
        <taxon>Archaea</taxon>
        <taxon>Methanobacteriati</taxon>
        <taxon>Methanobacteriota</taxon>
        <taxon>Stenosarchaea group</taxon>
        <taxon>Halobacteria</taxon>
        <taxon>Halobacteriales</taxon>
        <taxon>Natronomonadaceae</taxon>
        <taxon>Halomarina</taxon>
    </lineage>
</organism>
<dbReference type="RefSeq" id="WP_250873971.1">
    <property type="nucleotide sequence ID" value="NZ_JALXFV010000005.1"/>
</dbReference>
<dbReference type="SUPFAM" id="SSF49777">
    <property type="entry name" value="PEBP-like"/>
    <property type="match status" value="1"/>
</dbReference>
<dbReference type="Gene3D" id="3.90.280.10">
    <property type="entry name" value="PEBP-like"/>
    <property type="match status" value="1"/>
</dbReference>
<dbReference type="InterPro" id="IPR020827">
    <property type="entry name" value="Asparaginase/glutaminase_AS1"/>
</dbReference>
<feature type="active site" evidence="1">
    <location>
        <position position="13"/>
    </location>
</feature>
<proteinExistence type="predicted"/>
<accession>A0ABD6AXB1</accession>
<gene>
    <name evidence="3" type="ORF">ACFSBT_12065</name>
</gene>
<keyword evidence="4" id="KW-1185">Reference proteome</keyword>
<dbReference type="PROSITE" id="PS51257">
    <property type="entry name" value="PROKAR_LIPOPROTEIN"/>
    <property type="match status" value="1"/>
</dbReference>
<reference evidence="3 4" key="1">
    <citation type="journal article" date="2019" name="Int. J. Syst. Evol. Microbiol.">
        <title>The Global Catalogue of Microorganisms (GCM) 10K type strain sequencing project: providing services to taxonomists for standard genome sequencing and annotation.</title>
        <authorList>
            <consortium name="The Broad Institute Genomics Platform"/>
            <consortium name="The Broad Institute Genome Sequencing Center for Infectious Disease"/>
            <person name="Wu L."/>
            <person name="Ma J."/>
        </authorList>
    </citation>
    <scope>NUCLEOTIDE SEQUENCE [LARGE SCALE GENOMIC DNA]</scope>
    <source>
        <strain evidence="3 4">CGMCC 1.12563</strain>
    </source>
</reference>
<name>A0ABD6AXB1_9EURY</name>
<dbReference type="InterPro" id="IPR036610">
    <property type="entry name" value="PEBP-like_sf"/>
</dbReference>
<feature type="region of interest" description="Disordered" evidence="2">
    <location>
        <begin position="118"/>
        <end position="148"/>
    </location>
</feature>
<sequence length="198" mass="20629">MKRRAFLAATGGTVAALSGCTQTQAGGSAANAGGPEATVTFDVPAIDVNRFRTRYTQDGENVSPELIVVGTAASIQHLTVVMEDADTGDVHWTMWDVPVGIESIPEDVRKEPQVRLTEVDGEGEPPTVSQGQNYTGDVGYAGPNPPEGEEHVYRIRMAGTEQSLGVEPGAAPSAVREALSGRVVGESSLTGTYGGGEE</sequence>